<comment type="similarity">
    <text evidence="2">Belongs to the GMC oxidoreductase family.</text>
</comment>
<keyword evidence="3" id="KW-0285">Flavoprotein</keyword>
<evidence type="ECO:0000256" key="1">
    <source>
        <dbReference type="ARBA" id="ARBA00001974"/>
    </source>
</evidence>
<dbReference type="PIRSF" id="PIRSF000137">
    <property type="entry name" value="Alcohol_oxidase"/>
    <property type="match status" value="1"/>
</dbReference>
<dbReference type="Gene3D" id="3.50.50.60">
    <property type="entry name" value="FAD/NAD(P)-binding domain"/>
    <property type="match status" value="1"/>
</dbReference>
<dbReference type="PROSITE" id="PS51257">
    <property type="entry name" value="PROKAR_LIPOPROTEIN"/>
    <property type="match status" value="1"/>
</dbReference>
<evidence type="ECO:0000256" key="4">
    <source>
        <dbReference type="ARBA" id="ARBA00022827"/>
    </source>
</evidence>
<proteinExistence type="inferred from homology"/>
<dbReference type="PROSITE" id="PS00624">
    <property type="entry name" value="GMC_OXRED_2"/>
    <property type="match status" value="1"/>
</dbReference>
<sequence length="510" mass="53857">MVKYDYIVVGAGAAGCVAAARLSADPGRSVLLIEAGPADDDPRIARPVAWPQLLGGDLDWGYRTAPQAELHGRRLAWPRGRVVGGSGAINAMVHILGAASDFDAWARWGGDLWTADRMLPLFDEIFDETEAAGGPDEPARIPVAANPRPHPFADAFVTAAQKYGLPANLDFNRGTQEGVGLYRTTRTGDRPGAPARRANTAYTHLRPALGRANLTVLPDATVLNVVVERGRATGVLVRHGGESRTITADAEILLCAGTVSTPHLLMLSGVGPAAELAGVGVPVAVHLPGVGRNLHDHLQVSLAYDTTTGHPVDDRSNLGEAGGFITLLPGSPAPDVQLSFAPMKNLNNASHLGRGFTIGPAITRPRSRGRLTLNTADPAAHPRIDPAYLSDPNDLEILVEGVRIALDIAGTDPLGDLTCGPPPVAGTSRWRLEEYVRDNAETQFHPVGTCRLGRETDEEAVVDPRLRVRGVTGLRIADASVIPSMITGNVHAAVAAIGLRAAEFMREDHG</sequence>
<dbReference type="Pfam" id="PF00732">
    <property type="entry name" value="GMC_oxred_N"/>
    <property type="match status" value="1"/>
</dbReference>
<feature type="binding site" evidence="5">
    <location>
        <position position="222"/>
    </location>
    <ligand>
        <name>FAD</name>
        <dbReference type="ChEBI" id="CHEBI:57692"/>
    </ligand>
</feature>
<reference evidence="7" key="1">
    <citation type="submission" date="2021-02" db="EMBL/GenBank/DDBJ databases">
        <title>Draft genome sequence of Microbispora sp. RL4-1S isolated from rice leaves in Thailand.</title>
        <authorList>
            <person name="Muangham S."/>
            <person name="Duangmal K."/>
        </authorList>
    </citation>
    <scope>NUCLEOTIDE SEQUENCE</scope>
    <source>
        <strain evidence="7">RL4-1S</strain>
    </source>
</reference>
<name>A0A941ASD2_9ACTN</name>
<dbReference type="Pfam" id="PF05199">
    <property type="entry name" value="GMC_oxred_C"/>
    <property type="match status" value="1"/>
</dbReference>
<keyword evidence="4 5" id="KW-0274">FAD</keyword>
<dbReference type="SUPFAM" id="SSF54373">
    <property type="entry name" value="FAD-linked reductases, C-terminal domain"/>
    <property type="match status" value="1"/>
</dbReference>
<gene>
    <name evidence="7" type="ORF">JOL79_29810</name>
</gene>
<evidence type="ECO:0000256" key="2">
    <source>
        <dbReference type="ARBA" id="ARBA00010790"/>
    </source>
</evidence>
<evidence type="ECO:0000256" key="3">
    <source>
        <dbReference type="ARBA" id="ARBA00022630"/>
    </source>
</evidence>
<dbReference type="EMBL" id="JAFCNB010000025">
    <property type="protein sequence ID" value="MBP2707984.1"/>
    <property type="molecule type" value="Genomic_DNA"/>
</dbReference>
<feature type="binding site" evidence="5">
    <location>
        <position position="82"/>
    </location>
    <ligand>
        <name>FAD</name>
        <dbReference type="ChEBI" id="CHEBI:57692"/>
    </ligand>
</feature>
<dbReference type="PANTHER" id="PTHR11552:SF147">
    <property type="entry name" value="CHOLINE DEHYDROGENASE, MITOCHONDRIAL"/>
    <property type="match status" value="1"/>
</dbReference>
<keyword evidence="8" id="KW-1185">Reference proteome</keyword>
<dbReference type="GO" id="GO:0016614">
    <property type="term" value="F:oxidoreductase activity, acting on CH-OH group of donors"/>
    <property type="evidence" value="ECO:0007669"/>
    <property type="project" value="InterPro"/>
</dbReference>
<accession>A0A941ASD2</accession>
<dbReference type="SUPFAM" id="SSF51905">
    <property type="entry name" value="FAD/NAD(P)-binding domain"/>
    <property type="match status" value="1"/>
</dbReference>
<evidence type="ECO:0000313" key="7">
    <source>
        <dbReference type="EMBL" id="MBP2707984.1"/>
    </source>
</evidence>
<feature type="domain" description="Glucose-methanol-choline oxidoreductase N-terminal" evidence="6">
    <location>
        <begin position="257"/>
        <end position="271"/>
    </location>
</feature>
<dbReference type="Proteomes" id="UP000674234">
    <property type="component" value="Unassembled WGS sequence"/>
</dbReference>
<evidence type="ECO:0000259" key="6">
    <source>
        <dbReference type="PROSITE" id="PS00624"/>
    </source>
</evidence>
<evidence type="ECO:0000256" key="5">
    <source>
        <dbReference type="PIRSR" id="PIRSR000137-2"/>
    </source>
</evidence>
<dbReference type="InterPro" id="IPR036188">
    <property type="entry name" value="FAD/NAD-bd_sf"/>
</dbReference>
<protein>
    <submittedName>
        <fullName evidence="7">GMC family oxidoreductase N-terminal domain-containing protein</fullName>
    </submittedName>
</protein>
<dbReference type="PANTHER" id="PTHR11552">
    <property type="entry name" value="GLUCOSE-METHANOL-CHOLINE GMC OXIDOREDUCTASE"/>
    <property type="match status" value="1"/>
</dbReference>
<dbReference type="GO" id="GO:0050660">
    <property type="term" value="F:flavin adenine dinucleotide binding"/>
    <property type="evidence" value="ECO:0007669"/>
    <property type="project" value="InterPro"/>
</dbReference>
<dbReference type="InterPro" id="IPR012132">
    <property type="entry name" value="GMC_OxRdtase"/>
</dbReference>
<dbReference type="InterPro" id="IPR007867">
    <property type="entry name" value="GMC_OxRtase_C"/>
</dbReference>
<dbReference type="AlphaFoldDB" id="A0A941ASD2"/>
<organism evidence="7 8">
    <name type="scientific">Microbispora oryzae</name>
    <dbReference type="NCBI Taxonomy" id="2806554"/>
    <lineage>
        <taxon>Bacteria</taxon>
        <taxon>Bacillati</taxon>
        <taxon>Actinomycetota</taxon>
        <taxon>Actinomycetes</taxon>
        <taxon>Streptosporangiales</taxon>
        <taxon>Streptosporangiaceae</taxon>
        <taxon>Microbispora</taxon>
    </lineage>
</organism>
<dbReference type="Gene3D" id="3.30.560.10">
    <property type="entry name" value="Glucose Oxidase, domain 3"/>
    <property type="match status" value="1"/>
</dbReference>
<dbReference type="InterPro" id="IPR000172">
    <property type="entry name" value="GMC_OxRdtase_N"/>
</dbReference>
<comment type="cofactor">
    <cofactor evidence="1 5">
        <name>FAD</name>
        <dbReference type="ChEBI" id="CHEBI:57692"/>
    </cofactor>
</comment>
<comment type="caution">
    <text evidence="7">The sequence shown here is derived from an EMBL/GenBank/DDBJ whole genome shotgun (WGS) entry which is preliminary data.</text>
</comment>
<feature type="binding site" evidence="5">
    <location>
        <begin position="90"/>
        <end position="93"/>
    </location>
    <ligand>
        <name>FAD</name>
        <dbReference type="ChEBI" id="CHEBI:57692"/>
    </ligand>
</feature>
<evidence type="ECO:0000313" key="8">
    <source>
        <dbReference type="Proteomes" id="UP000674234"/>
    </source>
</evidence>